<keyword evidence="5 7" id="KW-0067">ATP-binding</keyword>
<accession>A0A3A8ABN1</accession>
<dbReference type="InterPro" id="IPR003593">
    <property type="entry name" value="AAA+_ATPase"/>
</dbReference>
<evidence type="ECO:0000313" key="7">
    <source>
        <dbReference type="EMBL" id="RKF06738.1"/>
    </source>
</evidence>
<dbReference type="InterPro" id="IPR027417">
    <property type="entry name" value="P-loop_NTPase"/>
</dbReference>
<evidence type="ECO:0000256" key="3">
    <source>
        <dbReference type="ARBA" id="ARBA00022448"/>
    </source>
</evidence>
<dbReference type="InterPro" id="IPR050319">
    <property type="entry name" value="ABC_transp_ATP-bind"/>
</dbReference>
<dbReference type="Gene3D" id="3.40.50.300">
    <property type="entry name" value="P-loop containing nucleotide triphosphate hydrolases"/>
    <property type="match status" value="1"/>
</dbReference>
<dbReference type="SUPFAM" id="SSF52540">
    <property type="entry name" value="P-loop containing nucleoside triphosphate hydrolases"/>
    <property type="match status" value="1"/>
</dbReference>
<dbReference type="PROSITE" id="PS00211">
    <property type="entry name" value="ABC_TRANSPORTER_1"/>
    <property type="match status" value="1"/>
</dbReference>
<dbReference type="OrthoDB" id="9815712at2"/>
<name>A0A3A8ABN1_9HYPH</name>
<dbReference type="GO" id="GO:0015833">
    <property type="term" value="P:peptide transport"/>
    <property type="evidence" value="ECO:0007669"/>
    <property type="project" value="InterPro"/>
</dbReference>
<dbReference type="GO" id="GO:0005886">
    <property type="term" value="C:plasma membrane"/>
    <property type="evidence" value="ECO:0007669"/>
    <property type="project" value="UniProtKB-SubCell"/>
</dbReference>
<organism evidence="7 8">
    <name type="scientific">Oceaniradius stylonematis</name>
    <dbReference type="NCBI Taxonomy" id="2184161"/>
    <lineage>
        <taxon>Bacteria</taxon>
        <taxon>Pseudomonadati</taxon>
        <taxon>Pseudomonadota</taxon>
        <taxon>Alphaproteobacteria</taxon>
        <taxon>Hyphomicrobiales</taxon>
        <taxon>Ahrensiaceae</taxon>
        <taxon>Oceaniradius</taxon>
    </lineage>
</organism>
<dbReference type="Pfam" id="PF00005">
    <property type="entry name" value="ABC_tran"/>
    <property type="match status" value="1"/>
</dbReference>
<evidence type="ECO:0000256" key="5">
    <source>
        <dbReference type="ARBA" id="ARBA00022840"/>
    </source>
</evidence>
<keyword evidence="3" id="KW-0813">Transport</keyword>
<keyword evidence="8" id="KW-1185">Reference proteome</keyword>
<protein>
    <submittedName>
        <fullName evidence="7">ATP-binding cassette domain-containing protein</fullName>
    </submittedName>
</protein>
<dbReference type="FunFam" id="3.40.50.300:FF:000016">
    <property type="entry name" value="Oligopeptide ABC transporter ATP-binding component"/>
    <property type="match status" value="1"/>
</dbReference>
<dbReference type="CDD" id="cd03257">
    <property type="entry name" value="ABC_NikE_OppD_transporters"/>
    <property type="match status" value="1"/>
</dbReference>
<comment type="subcellular location">
    <subcellularLocation>
        <location evidence="1">Cell inner membrane</location>
        <topology evidence="1">Peripheral membrane protein</topology>
    </subcellularLocation>
</comment>
<dbReference type="Pfam" id="PF08352">
    <property type="entry name" value="oligo_HPY"/>
    <property type="match status" value="1"/>
</dbReference>
<gene>
    <name evidence="7" type="ORF">DEM25_010870</name>
</gene>
<feature type="domain" description="ABC transporter" evidence="6">
    <location>
        <begin position="5"/>
        <end position="246"/>
    </location>
</feature>
<sequence length="329" mass="35911">MSPLLSVRDLVKHYPTGSGGRVLALDGISFDLDAGEILGIVGESGCGKSTLGRTIMRLDDPTSGEIIYGGRDIATIGKRDLKQARRDIQMVFQDPFGSLNPRHTVGTIVGEPLIVHGIANRRERIAELLDLVGLPKSAMERLPHQFSGGQRQRIAIARALAISPKIIVADEAVSALDVSIQSQIINLLAKLRAELGLSIIFISHDLSVVRHVSDRIGVMYFGKLVEYGPSQSIFEAPRHPYTRALLSAVPRIPGRELAQSAVPERIVLTGDVPNIAHRPEGCLFHPRCYWKQPDCDRTSPELRVLEGDDFPARTCACHFADDPAVTTPN</sequence>
<dbReference type="InterPro" id="IPR003439">
    <property type="entry name" value="ABC_transporter-like_ATP-bd"/>
</dbReference>
<comment type="caution">
    <text evidence="7">The sequence shown here is derived from an EMBL/GenBank/DDBJ whole genome shotgun (WGS) entry which is preliminary data.</text>
</comment>
<dbReference type="EMBL" id="QFWV02000006">
    <property type="protein sequence ID" value="RKF06738.1"/>
    <property type="molecule type" value="Genomic_DNA"/>
</dbReference>
<evidence type="ECO:0000256" key="4">
    <source>
        <dbReference type="ARBA" id="ARBA00022741"/>
    </source>
</evidence>
<dbReference type="InterPro" id="IPR013563">
    <property type="entry name" value="Oligopep_ABC_C"/>
</dbReference>
<keyword evidence="4" id="KW-0547">Nucleotide-binding</keyword>
<dbReference type="InterPro" id="IPR017871">
    <property type="entry name" value="ABC_transporter-like_CS"/>
</dbReference>
<dbReference type="NCBIfam" id="TIGR01727">
    <property type="entry name" value="oligo_HPY"/>
    <property type="match status" value="1"/>
</dbReference>
<dbReference type="PROSITE" id="PS50893">
    <property type="entry name" value="ABC_TRANSPORTER_2"/>
    <property type="match status" value="1"/>
</dbReference>
<proteinExistence type="inferred from homology"/>
<dbReference type="GO" id="GO:0016887">
    <property type="term" value="F:ATP hydrolysis activity"/>
    <property type="evidence" value="ECO:0007669"/>
    <property type="project" value="InterPro"/>
</dbReference>
<dbReference type="AlphaFoldDB" id="A0A3A8ABN1"/>
<evidence type="ECO:0000313" key="8">
    <source>
        <dbReference type="Proteomes" id="UP000246132"/>
    </source>
</evidence>
<dbReference type="PANTHER" id="PTHR43776">
    <property type="entry name" value="TRANSPORT ATP-BINDING PROTEIN"/>
    <property type="match status" value="1"/>
</dbReference>
<dbReference type="SMART" id="SM00382">
    <property type="entry name" value="AAA"/>
    <property type="match status" value="1"/>
</dbReference>
<reference evidence="7 8" key="1">
    <citation type="journal article" date="2018" name="Int. J. Syst. Bacteriol.">
        <title>Oceaniradius stylonemae gen. nov., sp. nov., isolated from a red alga, Stylonema cornu-cervi.</title>
        <authorList>
            <person name="Jeong S."/>
        </authorList>
    </citation>
    <scope>NUCLEOTIDE SEQUENCE [LARGE SCALE GENOMIC DNA]</scope>
    <source>
        <strain evidence="7 8">StC1</strain>
    </source>
</reference>
<dbReference type="PANTHER" id="PTHR43776:SF7">
    <property type="entry name" value="D,D-DIPEPTIDE TRANSPORT ATP-BINDING PROTEIN DDPF-RELATED"/>
    <property type="match status" value="1"/>
</dbReference>
<evidence type="ECO:0000256" key="2">
    <source>
        <dbReference type="ARBA" id="ARBA00005417"/>
    </source>
</evidence>
<evidence type="ECO:0000256" key="1">
    <source>
        <dbReference type="ARBA" id="ARBA00004417"/>
    </source>
</evidence>
<evidence type="ECO:0000259" key="6">
    <source>
        <dbReference type="PROSITE" id="PS50893"/>
    </source>
</evidence>
<dbReference type="Proteomes" id="UP000246132">
    <property type="component" value="Unassembled WGS sequence"/>
</dbReference>
<comment type="similarity">
    <text evidence="2">Belongs to the ABC transporter superfamily.</text>
</comment>
<dbReference type="GO" id="GO:0055085">
    <property type="term" value="P:transmembrane transport"/>
    <property type="evidence" value="ECO:0007669"/>
    <property type="project" value="UniProtKB-ARBA"/>
</dbReference>
<dbReference type="GO" id="GO:0005524">
    <property type="term" value="F:ATP binding"/>
    <property type="evidence" value="ECO:0007669"/>
    <property type="project" value="UniProtKB-KW"/>
</dbReference>